<accession>F9WBZ6</accession>
<feature type="non-terminal residue" evidence="10">
    <location>
        <position position="302"/>
    </location>
</feature>
<reference evidence="10 11" key="2">
    <citation type="journal article" date="2012" name="Proc. Natl. Acad. Sci. U.S.A.">
        <title>Antigenic diversity is generated by distinct evolutionary mechanisms in African trypanosome species.</title>
        <authorList>
            <person name="Jackson A.P."/>
            <person name="Berry A."/>
            <person name="Aslett M."/>
            <person name="Allison H.C."/>
            <person name="Burton P."/>
            <person name="Vavrova-Anderson J."/>
            <person name="Brown R."/>
            <person name="Browne H."/>
            <person name="Corton N."/>
            <person name="Hauser H."/>
            <person name="Gamble J."/>
            <person name="Gilderthorp R."/>
            <person name="Marcello L."/>
            <person name="McQuillan J."/>
            <person name="Otto T.D."/>
            <person name="Quail M.A."/>
            <person name="Sanders M.J."/>
            <person name="van Tonder A."/>
            <person name="Ginger M.L."/>
            <person name="Field M.C."/>
            <person name="Barry J.D."/>
            <person name="Hertz-Fowler C."/>
            <person name="Berriman M."/>
        </authorList>
    </citation>
    <scope>NUCLEOTIDE SEQUENCE [LARGE SCALE GENOMIC DNA]</scope>
    <source>
        <strain evidence="10 11">IL3000</strain>
    </source>
</reference>
<comment type="caution">
    <text evidence="10">The sequence shown here is derived from an EMBL/GenBank/DDBJ whole genome shotgun (WGS) entry which is preliminary data.</text>
</comment>
<evidence type="ECO:0000313" key="10">
    <source>
        <dbReference type="EMBL" id="CCD14783.1"/>
    </source>
</evidence>
<evidence type="ECO:0000259" key="9">
    <source>
        <dbReference type="Pfam" id="PF13206"/>
    </source>
</evidence>
<evidence type="ECO:0000256" key="4">
    <source>
        <dbReference type="ARBA" id="ARBA00022622"/>
    </source>
</evidence>
<evidence type="ECO:0000256" key="7">
    <source>
        <dbReference type="ARBA" id="ARBA00023180"/>
    </source>
</evidence>
<proteinExistence type="predicted"/>
<dbReference type="Proteomes" id="UP000000702">
    <property type="component" value="Unassembled WGS sequence"/>
</dbReference>
<evidence type="ECO:0000256" key="5">
    <source>
        <dbReference type="ARBA" id="ARBA00022729"/>
    </source>
</evidence>
<dbReference type="GO" id="GO:0005886">
    <property type="term" value="C:plasma membrane"/>
    <property type="evidence" value="ECO:0007669"/>
    <property type="project" value="UniProtKB-SubCell"/>
</dbReference>
<dbReference type="Pfam" id="PF13206">
    <property type="entry name" value="VSG_B"/>
    <property type="match status" value="1"/>
</dbReference>
<keyword evidence="7" id="KW-0325">Glycoprotein</keyword>
<comment type="subcellular location">
    <subcellularLocation>
        <location evidence="2">Cell membrane</location>
        <topology evidence="2">Lipid-anchor</topology>
        <topology evidence="2">GPI-anchor</topology>
    </subcellularLocation>
</comment>
<evidence type="ECO:0000256" key="1">
    <source>
        <dbReference type="ARBA" id="ARBA00002523"/>
    </source>
</evidence>
<dbReference type="AlphaFoldDB" id="F9WBZ6"/>
<dbReference type="EMBL" id="CAEQ01001646">
    <property type="protein sequence ID" value="CCD14783.1"/>
    <property type="molecule type" value="Genomic_DNA"/>
</dbReference>
<evidence type="ECO:0000256" key="2">
    <source>
        <dbReference type="ARBA" id="ARBA00004609"/>
    </source>
</evidence>
<keyword evidence="3" id="KW-1003">Cell membrane</keyword>
<evidence type="ECO:0000256" key="6">
    <source>
        <dbReference type="ARBA" id="ARBA00023136"/>
    </source>
</evidence>
<keyword evidence="5" id="KW-0732">Signal</keyword>
<organism evidence="10 11">
    <name type="scientific">Trypanosoma congolense (strain IL3000)</name>
    <dbReference type="NCBI Taxonomy" id="1068625"/>
    <lineage>
        <taxon>Eukaryota</taxon>
        <taxon>Discoba</taxon>
        <taxon>Euglenozoa</taxon>
        <taxon>Kinetoplastea</taxon>
        <taxon>Metakinetoplastina</taxon>
        <taxon>Trypanosomatida</taxon>
        <taxon>Trypanosomatidae</taxon>
        <taxon>Trypanosoma</taxon>
        <taxon>Nannomonas</taxon>
    </lineage>
</organism>
<keyword evidence="8" id="KW-0449">Lipoprotein</keyword>
<sequence length="302" mass="32988">MMKRLGSTVPFLIVSIISGIIFPFAHDEKMAGDIADHFGILCRIYKVAATTSRNIQDPTEVSQIQNKADQINVSISDDKWFNELLENINDTDLGKQFKAENDAETEDWTRWRKAALEVNESKNFEKLPSGSTAARLARNKLKRIGSQMERVIEEIKKKSGASRLEEIAKLFKRAIYGNAQNEKDVNLYKGAVNRTKTCGGETGFSGKVAHAGKSLVLDFLCLCGKAENGEPKVCGQLVDVAATGNWNTATGANGENNWNIIKGACEKTEFPKSGLAAEGLRAVADFESVLSKGEKTTAPVAN</sequence>
<evidence type="ECO:0000256" key="3">
    <source>
        <dbReference type="ARBA" id="ARBA00022475"/>
    </source>
</evidence>
<feature type="domain" description="Trypanosome variant surface glycoprotein B-type N-terminal" evidence="9">
    <location>
        <begin position="29"/>
        <end position="297"/>
    </location>
</feature>
<name>F9WBZ6_TRYCI</name>
<dbReference type="InterPro" id="IPR025932">
    <property type="entry name" value="Trypano_VSG_B_N_dom"/>
</dbReference>
<comment type="function">
    <text evidence="1">VSG forms a coat on the surface of the parasite. The trypanosome evades the immune response of the host by expressing a series of antigenically distinct VSGs from an estimated 1000 VSG genes.</text>
</comment>
<keyword evidence="6" id="KW-0472">Membrane</keyword>
<gene>
    <name evidence="10" type="ORF">TCIL3000_0_53690a</name>
</gene>
<dbReference type="VEuPathDB" id="TriTrypDB:TcIL3000_0_53690a"/>
<keyword evidence="11" id="KW-1185">Reference proteome</keyword>
<evidence type="ECO:0000313" key="11">
    <source>
        <dbReference type="Proteomes" id="UP000000702"/>
    </source>
</evidence>
<protein>
    <submittedName>
        <fullName evidence="10">WGS project CAEQ00000000 data, annotated contig 2164</fullName>
    </submittedName>
</protein>
<evidence type="ECO:0000256" key="8">
    <source>
        <dbReference type="ARBA" id="ARBA00023288"/>
    </source>
</evidence>
<reference evidence="11" key="1">
    <citation type="submission" date="2011-07" db="EMBL/GenBank/DDBJ databases">
        <title>Divergent evolution of antigenic variation in African trypanosomes.</title>
        <authorList>
            <person name="Jackson A.P."/>
            <person name="Berry A."/>
            <person name="Allison H.C."/>
            <person name="Burton P."/>
            <person name="Anderson J."/>
            <person name="Aslett M."/>
            <person name="Brown R."/>
            <person name="Corton N."/>
            <person name="Harris D."/>
            <person name="Hauser H."/>
            <person name="Gamble J."/>
            <person name="Gilderthorp R."/>
            <person name="McQuillan J."/>
            <person name="Quail M.A."/>
            <person name="Sanders M."/>
            <person name="Van Tonder A."/>
            <person name="Ginger M.L."/>
            <person name="Donelson J.E."/>
            <person name="Field M.C."/>
            <person name="Barry J.D."/>
            <person name="Berriman M."/>
            <person name="Hertz-Fowler C."/>
        </authorList>
    </citation>
    <scope>NUCLEOTIDE SEQUENCE [LARGE SCALE GENOMIC DNA]</scope>
    <source>
        <strain evidence="11">IL3000</strain>
    </source>
</reference>
<keyword evidence="4" id="KW-0336">GPI-anchor</keyword>
<dbReference type="GO" id="GO:0098552">
    <property type="term" value="C:side of membrane"/>
    <property type="evidence" value="ECO:0007669"/>
    <property type="project" value="UniProtKB-KW"/>
</dbReference>